<keyword evidence="2" id="KW-1185">Reference proteome</keyword>
<dbReference type="HOGENOM" id="CLU_2918396_0_0_9"/>
<dbReference type="EMBL" id="CP009286">
    <property type="protein sequence ID" value="AIQ62084.1"/>
    <property type="molecule type" value="Genomic_DNA"/>
</dbReference>
<reference evidence="1 2" key="1">
    <citation type="submission" date="2014-08" db="EMBL/GenBank/DDBJ databases">
        <title>Comparative genomics of the Paenibacillus odorifer group.</title>
        <authorList>
            <person name="den Bakker H.C."/>
            <person name="Tsai Y.-C."/>
            <person name="Martin N."/>
            <person name="Korlach J."/>
            <person name="Wiedmann M."/>
        </authorList>
    </citation>
    <scope>NUCLEOTIDE SEQUENCE [LARGE SCALE GENOMIC DNA]</scope>
    <source>
        <strain evidence="1 2">DSM 14472</strain>
    </source>
</reference>
<accession>A0A089N079</accession>
<name>A0A089N079_9BACL</name>
<evidence type="ECO:0000313" key="1">
    <source>
        <dbReference type="EMBL" id="AIQ62084.1"/>
    </source>
</evidence>
<evidence type="ECO:0000313" key="2">
    <source>
        <dbReference type="Proteomes" id="UP000029507"/>
    </source>
</evidence>
<dbReference type="AlphaFoldDB" id="A0A089N079"/>
<dbReference type="Proteomes" id="UP000029507">
    <property type="component" value="Chromosome"/>
</dbReference>
<gene>
    <name evidence="1" type="ORF">PSTEL_02040</name>
</gene>
<dbReference type="KEGG" id="pste:PSTEL_02040"/>
<dbReference type="RefSeq" id="WP_038693142.1">
    <property type="nucleotide sequence ID" value="NZ_CP009286.1"/>
</dbReference>
<organism evidence="1 2">
    <name type="scientific">Paenibacillus stellifer</name>
    <dbReference type="NCBI Taxonomy" id="169760"/>
    <lineage>
        <taxon>Bacteria</taxon>
        <taxon>Bacillati</taxon>
        <taxon>Bacillota</taxon>
        <taxon>Bacilli</taxon>
        <taxon>Bacillales</taxon>
        <taxon>Paenibacillaceae</taxon>
        <taxon>Paenibacillus</taxon>
    </lineage>
</organism>
<proteinExistence type="predicted"/>
<sequence length="61" mass="6520">MASEYEIIIPKLVKHPKSWQQPGLRVLPLSTAAGLSAPFSGACARAESPPDLLQPEQSYSG</sequence>
<protein>
    <submittedName>
        <fullName evidence="1">Uncharacterized protein</fullName>
    </submittedName>
</protein>